<dbReference type="EMBL" id="JACQAY010000254">
    <property type="protein sequence ID" value="MBI3540147.1"/>
    <property type="molecule type" value="Genomic_DNA"/>
</dbReference>
<gene>
    <name evidence="1" type="ORF">HY076_07725</name>
</gene>
<reference evidence="1" key="1">
    <citation type="submission" date="2020-07" db="EMBL/GenBank/DDBJ databases">
        <title>Huge and variable diversity of episymbiotic CPR bacteria and DPANN archaea in groundwater ecosystems.</title>
        <authorList>
            <person name="He C.Y."/>
            <person name="Keren R."/>
            <person name="Whittaker M."/>
            <person name="Farag I.F."/>
            <person name="Doudna J."/>
            <person name="Cate J.H.D."/>
            <person name="Banfield J.F."/>
        </authorList>
    </citation>
    <scope>NUCLEOTIDE SEQUENCE</scope>
    <source>
        <strain evidence="1">NC_groundwater_928_Pr1_S-0.2um_72_17</strain>
    </source>
</reference>
<evidence type="ECO:0000313" key="2">
    <source>
        <dbReference type="Proteomes" id="UP000807850"/>
    </source>
</evidence>
<proteinExistence type="predicted"/>
<dbReference type="AlphaFoldDB" id="A0A9D6L5D2"/>
<accession>A0A9D6L5D2</accession>
<name>A0A9D6L5D2_UNCEI</name>
<dbReference type="Proteomes" id="UP000807850">
    <property type="component" value="Unassembled WGS sequence"/>
</dbReference>
<dbReference type="InterPro" id="IPR054251">
    <property type="entry name" value="DUF6982"/>
</dbReference>
<evidence type="ECO:0000313" key="1">
    <source>
        <dbReference type="EMBL" id="MBI3540147.1"/>
    </source>
</evidence>
<organism evidence="1 2">
    <name type="scientific">Eiseniibacteriota bacterium</name>
    <dbReference type="NCBI Taxonomy" id="2212470"/>
    <lineage>
        <taxon>Bacteria</taxon>
        <taxon>Candidatus Eiseniibacteriota</taxon>
    </lineage>
</organism>
<sequence length="150" mass="16200">MAEINRVVAHFTDGRLLKGTTQDFFPNRPSFHLQPAVGGAPVEVRCRQLKGLFFVKDFAGNAKRRDLRGFLAAPGETAHGKKIAVRFKDGELLCGYSLTFMPDRDGFFVFPSDSGSNNLRIYVLSVATAEVKAGPAADVLAQKVLAAGGD</sequence>
<comment type="caution">
    <text evidence="1">The sequence shown here is derived from an EMBL/GenBank/DDBJ whole genome shotgun (WGS) entry which is preliminary data.</text>
</comment>
<dbReference type="Pfam" id="PF22478">
    <property type="entry name" value="DUF6982"/>
    <property type="match status" value="1"/>
</dbReference>
<protein>
    <submittedName>
        <fullName evidence="1">Uncharacterized protein</fullName>
    </submittedName>
</protein>